<dbReference type="Proteomes" id="UP001523392">
    <property type="component" value="Unassembled WGS sequence"/>
</dbReference>
<feature type="domain" description="Calcineurin-like phosphoesterase" evidence="1">
    <location>
        <begin position="4"/>
        <end position="202"/>
    </location>
</feature>
<dbReference type="Gene3D" id="3.60.21.10">
    <property type="match status" value="1"/>
</dbReference>
<gene>
    <name evidence="2" type="ORF">JYK14_00455</name>
</gene>
<name>A0ABT1CYD6_9PROT</name>
<dbReference type="SUPFAM" id="SSF56300">
    <property type="entry name" value="Metallo-dependent phosphatases"/>
    <property type="match status" value="1"/>
</dbReference>
<dbReference type="RefSeq" id="WP_252951243.1">
    <property type="nucleotide sequence ID" value="NZ_JAFIRR010000005.1"/>
</dbReference>
<organism evidence="2 3">
    <name type="scientific">Siccirubricoccus soli</name>
    <dbReference type="NCBI Taxonomy" id="2899147"/>
    <lineage>
        <taxon>Bacteria</taxon>
        <taxon>Pseudomonadati</taxon>
        <taxon>Pseudomonadota</taxon>
        <taxon>Alphaproteobacteria</taxon>
        <taxon>Acetobacterales</taxon>
        <taxon>Roseomonadaceae</taxon>
        <taxon>Siccirubricoccus</taxon>
    </lineage>
</organism>
<proteinExistence type="predicted"/>
<dbReference type="InterPro" id="IPR051918">
    <property type="entry name" value="STPP_CPPED1"/>
</dbReference>
<comment type="caution">
    <text evidence="2">The sequence shown here is derived from an EMBL/GenBank/DDBJ whole genome shotgun (WGS) entry which is preliminary data.</text>
</comment>
<reference evidence="2 3" key="1">
    <citation type="submission" date="2021-12" db="EMBL/GenBank/DDBJ databases">
        <title>Siccirubricoccus leaddurans sp. nov., a high concentration Zn2+ tolerance bacterium.</title>
        <authorList>
            <person name="Cao Y."/>
        </authorList>
    </citation>
    <scope>NUCLEOTIDE SEQUENCE [LARGE SCALE GENOMIC DNA]</scope>
    <source>
        <strain evidence="2 3">KC 17139</strain>
    </source>
</reference>
<keyword evidence="3" id="KW-1185">Reference proteome</keyword>
<sequence length="297" mass="33336">MAPRIALVSDIHLSRAKPYFHANWEILLQELAQEAPDLVLLAGDIALDAPHREDDLVFARAQLDRLPAPWRAVPGNHDVGNSIPDQRGEATVTEPHRAAWLRHFGQDYWAHDIGDWRIIGLDCLICGSGFAAEAEQAAFLEQAVTEAAGRQIALLYHKPFCAFDVLETEMSQSYWYPSVREMVLRLMRDGAVRLCLSGHLHESRDRLIAGIRHVWAPGVAFVQDIAGEWLPDRHGRRRVGYMMIELAEEPLMTLREPSRMLNIDIGNWLRKGIGHYGTLAGGAPYLGMMPEGWSAIP</sequence>
<dbReference type="InterPro" id="IPR004843">
    <property type="entry name" value="Calcineurin-like_PHP"/>
</dbReference>
<dbReference type="PANTHER" id="PTHR43143">
    <property type="entry name" value="METALLOPHOSPHOESTERASE, CALCINEURIN SUPERFAMILY"/>
    <property type="match status" value="1"/>
</dbReference>
<dbReference type="InterPro" id="IPR029052">
    <property type="entry name" value="Metallo-depent_PP-like"/>
</dbReference>
<dbReference type="EMBL" id="JAFIRR010000005">
    <property type="protein sequence ID" value="MCO6414652.1"/>
    <property type="molecule type" value="Genomic_DNA"/>
</dbReference>
<evidence type="ECO:0000259" key="1">
    <source>
        <dbReference type="Pfam" id="PF00149"/>
    </source>
</evidence>
<protein>
    <submittedName>
        <fullName evidence="2">Metallophosphoesterase</fullName>
    </submittedName>
</protein>
<evidence type="ECO:0000313" key="3">
    <source>
        <dbReference type="Proteomes" id="UP001523392"/>
    </source>
</evidence>
<accession>A0ABT1CYD6</accession>
<evidence type="ECO:0000313" key="2">
    <source>
        <dbReference type="EMBL" id="MCO6414652.1"/>
    </source>
</evidence>
<dbReference type="PANTHER" id="PTHR43143:SF1">
    <property type="entry name" value="SERINE_THREONINE-PROTEIN PHOSPHATASE CPPED1"/>
    <property type="match status" value="1"/>
</dbReference>
<dbReference type="Pfam" id="PF00149">
    <property type="entry name" value="Metallophos"/>
    <property type="match status" value="1"/>
</dbReference>